<accession>X1HBA3</accession>
<dbReference type="AlphaFoldDB" id="X1HBA3"/>
<sequence>MSGLRCGRSIWYFRIPPDEPDKKRYKIKLLQSDLLPVADKYVYLDADCLMLRKANWEDPKVMGARVEKPRSHNLRFVSEEAKQTFKTLILEEALPECNTGCVVVPGDKRKQIGDSWNLWVTFVDSLLSHPSGTRDQFHYR</sequence>
<gene>
    <name evidence="1" type="ORF">S03H2_29774</name>
</gene>
<feature type="non-terminal residue" evidence="1">
    <location>
        <position position="140"/>
    </location>
</feature>
<reference evidence="1" key="1">
    <citation type="journal article" date="2014" name="Front. Microbiol.">
        <title>High frequency of phylogenetically diverse reductive dehalogenase-homologous genes in deep subseafloor sedimentary metagenomes.</title>
        <authorList>
            <person name="Kawai M."/>
            <person name="Futagami T."/>
            <person name="Toyoda A."/>
            <person name="Takaki Y."/>
            <person name="Nishi S."/>
            <person name="Hori S."/>
            <person name="Arai W."/>
            <person name="Tsubouchi T."/>
            <person name="Morono Y."/>
            <person name="Uchiyama I."/>
            <person name="Ito T."/>
            <person name="Fujiyama A."/>
            <person name="Inagaki F."/>
            <person name="Takami H."/>
        </authorList>
    </citation>
    <scope>NUCLEOTIDE SEQUENCE</scope>
    <source>
        <strain evidence="1">Expedition CK06-06</strain>
    </source>
</reference>
<proteinExistence type="predicted"/>
<evidence type="ECO:0000313" key="1">
    <source>
        <dbReference type="EMBL" id="GAH51134.1"/>
    </source>
</evidence>
<protein>
    <recommendedName>
        <fullName evidence="2">Nucleotide-diphospho-sugar transferase domain-containing protein</fullName>
    </recommendedName>
</protein>
<organism evidence="1">
    <name type="scientific">marine sediment metagenome</name>
    <dbReference type="NCBI Taxonomy" id="412755"/>
    <lineage>
        <taxon>unclassified sequences</taxon>
        <taxon>metagenomes</taxon>
        <taxon>ecological metagenomes</taxon>
    </lineage>
</organism>
<name>X1HBA3_9ZZZZ</name>
<comment type="caution">
    <text evidence="1">The sequence shown here is derived from an EMBL/GenBank/DDBJ whole genome shotgun (WGS) entry which is preliminary data.</text>
</comment>
<evidence type="ECO:0008006" key="2">
    <source>
        <dbReference type="Google" id="ProtNLM"/>
    </source>
</evidence>
<dbReference type="EMBL" id="BARU01017986">
    <property type="protein sequence ID" value="GAH51134.1"/>
    <property type="molecule type" value="Genomic_DNA"/>
</dbReference>